<evidence type="ECO:0000313" key="1">
    <source>
        <dbReference type="EMBL" id="ARO91151.1"/>
    </source>
</evidence>
<reference evidence="1" key="1">
    <citation type="submission" date="2017-03" db="EMBL/GenBank/DDBJ databases">
        <title>The new red algal subphylum Proteorhodophytina comprises the largest and most divergent plastid genomes known.</title>
        <authorList>
            <person name="Munoz-Gomez S.A."/>
            <person name="Mejia-Franco F.G."/>
            <person name="Durnin K."/>
            <person name="Morgan C."/>
            <person name="Grisdale C.J."/>
            <person name="Archibald J.M."/>
            <person name="Slamovits C.H."/>
        </authorList>
    </citation>
    <scope>NUCLEOTIDE SEQUENCE</scope>
    <source>
        <strain evidence="1">UTEX LB2060</strain>
    </source>
</reference>
<protein>
    <submittedName>
        <fullName evidence="1">Uncharacterized protein</fullName>
    </submittedName>
</protein>
<accession>A0A1X9PUJ1</accession>
<organism evidence="1">
    <name type="scientific">Flintiella sanguinaria</name>
    <dbReference type="NCBI Taxonomy" id="101926"/>
    <lineage>
        <taxon>Eukaryota</taxon>
        <taxon>Rhodophyta</taxon>
        <taxon>Bangiophyceae</taxon>
        <taxon>Porphyridiales</taxon>
        <taxon>Porphyridiaceae</taxon>
        <taxon>Flintiella</taxon>
    </lineage>
</organism>
<keyword evidence="1" id="KW-0934">Plastid</keyword>
<gene>
    <name evidence="1" type="primary">orf142</name>
</gene>
<dbReference type="Gene3D" id="2.40.128.20">
    <property type="match status" value="1"/>
</dbReference>
<name>A0A1X9PUJ1_9RHOD</name>
<dbReference type="InterPro" id="IPR012674">
    <property type="entry name" value="Calycin"/>
</dbReference>
<dbReference type="EMBL" id="KY709211">
    <property type="protein sequence ID" value="ARO91151.1"/>
    <property type="molecule type" value="Genomic_DNA"/>
</dbReference>
<dbReference type="AlphaFoldDB" id="A0A1X9PUJ1"/>
<geneLocation type="chloroplast" evidence="1"/>
<proteinExistence type="predicted"/>
<keyword evidence="1" id="KW-0150">Chloroplast</keyword>
<sequence length="148" mass="17217">MDIKNFIIQCKGTWSIQQTINYINNKKIENLQQSFICTENFNRNKNSFIIEWKKSSISKYSWSYEIIFDESRQIGYVKKNQNNSSTKKNIAILDLRDEKTVKVYTRFKGLDIEENLNLINSGLCISSSRIKIAGNLISTSFKSAIKIK</sequence>